<reference evidence="7" key="1">
    <citation type="submission" date="2016-10" db="EMBL/GenBank/DDBJ databases">
        <authorList>
            <person name="Varghese N."/>
            <person name="Submissions S."/>
        </authorList>
    </citation>
    <scope>NUCLEOTIDE SEQUENCE [LARGE SCALE GENOMIC DNA]</scope>
    <source>
        <strain evidence="7">S9</strain>
    </source>
</reference>
<dbReference type="Gene3D" id="1.10.10.10">
    <property type="entry name" value="Winged helix-like DNA-binding domain superfamily/Winged helix DNA-binding domain"/>
    <property type="match status" value="1"/>
</dbReference>
<dbReference type="InterPro" id="IPR000281">
    <property type="entry name" value="HTH_RpiR"/>
</dbReference>
<feature type="domain" description="SIS" evidence="5">
    <location>
        <begin position="127"/>
        <end position="267"/>
    </location>
</feature>
<dbReference type="GO" id="GO:0003700">
    <property type="term" value="F:DNA-binding transcription factor activity"/>
    <property type="evidence" value="ECO:0007669"/>
    <property type="project" value="InterPro"/>
</dbReference>
<dbReference type="Pfam" id="PF01380">
    <property type="entry name" value="SIS"/>
    <property type="match status" value="1"/>
</dbReference>
<protein>
    <submittedName>
        <fullName evidence="6">DNA-binding transcriptional regulator, MurR/RpiR family, contains HTH and SIS domains</fullName>
    </submittedName>
</protein>
<keyword evidence="2 6" id="KW-0238">DNA-binding</keyword>
<dbReference type="OrthoDB" id="3684496at2"/>
<dbReference type="GO" id="GO:0003677">
    <property type="term" value="F:DNA binding"/>
    <property type="evidence" value="ECO:0007669"/>
    <property type="project" value="UniProtKB-KW"/>
</dbReference>
<dbReference type="InterPro" id="IPR009057">
    <property type="entry name" value="Homeodomain-like_sf"/>
</dbReference>
<dbReference type="SUPFAM" id="SSF53697">
    <property type="entry name" value="SIS domain"/>
    <property type="match status" value="1"/>
</dbReference>
<evidence type="ECO:0000313" key="6">
    <source>
        <dbReference type="EMBL" id="SES06582.1"/>
    </source>
</evidence>
<evidence type="ECO:0000313" key="7">
    <source>
        <dbReference type="Proteomes" id="UP000198571"/>
    </source>
</evidence>
<proteinExistence type="predicted"/>
<dbReference type="GO" id="GO:1901135">
    <property type="term" value="P:carbohydrate derivative metabolic process"/>
    <property type="evidence" value="ECO:0007669"/>
    <property type="project" value="InterPro"/>
</dbReference>
<dbReference type="PANTHER" id="PTHR30514">
    <property type="entry name" value="GLUCOKINASE"/>
    <property type="match status" value="1"/>
</dbReference>
<dbReference type="PROSITE" id="PS51071">
    <property type="entry name" value="HTH_RPIR"/>
    <property type="match status" value="1"/>
</dbReference>
<dbReference type="RefSeq" id="WP_093051371.1">
    <property type="nucleotide sequence ID" value="NZ_FOGT01000007.1"/>
</dbReference>
<dbReference type="AlphaFoldDB" id="A0A1H9UB65"/>
<sequence>MIEISTGQVKYRIKAAYPNLREKEKTVADYILENPEEIIHSTISQVADNIKVADATVFRFCKKIGFKGYQAMKIALASEHVTGMQNIHEMIQEDDDEKQISEKVFKSNIRTLEETLEVLNLDAIKEAIDLILKANKVEFYGNGGSGIIAADAHHKFMRIGIQSAAYSDSHLQLMSVSQLTENDVAVLISHTGANRDILDALEVAKENNVKTIGITSLAKSPLSQSVDIPLYTVSDETEYRSEALASRLAQLSIIDAIYVNVSIARKTEMTSALEKMRKAISTKRI</sequence>
<evidence type="ECO:0000259" key="4">
    <source>
        <dbReference type="PROSITE" id="PS51071"/>
    </source>
</evidence>
<dbReference type="Proteomes" id="UP000198571">
    <property type="component" value="Unassembled WGS sequence"/>
</dbReference>
<organism evidence="6 7">
    <name type="scientific">Salipaludibacillus aurantiacus</name>
    <dbReference type="NCBI Taxonomy" id="1601833"/>
    <lineage>
        <taxon>Bacteria</taxon>
        <taxon>Bacillati</taxon>
        <taxon>Bacillota</taxon>
        <taxon>Bacilli</taxon>
        <taxon>Bacillales</taxon>
        <taxon>Bacillaceae</taxon>
    </lineage>
</organism>
<dbReference type="CDD" id="cd05013">
    <property type="entry name" value="SIS_RpiR"/>
    <property type="match status" value="1"/>
</dbReference>
<evidence type="ECO:0000259" key="5">
    <source>
        <dbReference type="PROSITE" id="PS51464"/>
    </source>
</evidence>
<dbReference type="InterPro" id="IPR047640">
    <property type="entry name" value="RpiR-like"/>
</dbReference>
<dbReference type="EMBL" id="FOGT01000007">
    <property type="protein sequence ID" value="SES06582.1"/>
    <property type="molecule type" value="Genomic_DNA"/>
</dbReference>
<evidence type="ECO:0000256" key="3">
    <source>
        <dbReference type="ARBA" id="ARBA00023163"/>
    </source>
</evidence>
<dbReference type="STRING" id="1601833.SAMN05518684_10793"/>
<name>A0A1H9UB65_9BACI</name>
<dbReference type="Pfam" id="PF01418">
    <property type="entry name" value="HTH_6"/>
    <property type="match status" value="1"/>
</dbReference>
<dbReference type="InterPro" id="IPR046348">
    <property type="entry name" value="SIS_dom_sf"/>
</dbReference>
<dbReference type="PANTHER" id="PTHR30514:SF1">
    <property type="entry name" value="HTH-TYPE TRANSCRIPTIONAL REGULATOR HEXR-RELATED"/>
    <property type="match status" value="1"/>
</dbReference>
<dbReference type="InterPro" id="IPR035472">
    <property type="entry name" value="RpiR-like_SIS"/>
</dbReference>
<accession>A0A1H9UB65</accession>
<dbReference type="InterPro" id="IPR036388">
    <property type="entry name" value="WH-like_DNA-bd_sf"/>
</dbReference>
<keyword evidence="7" id="KW-1185">Reference proteome</keyword>
<keyword evidence="3" id="KW-0804">Transcription</keyword>
<dbReference type="PROSITE" id="PS51464">
    <property type="entry name" value="SIS"/>
    <property type="match status" value="1"/>
</dbReference>
<evidence type="ECO:0000256" key="1">
    <source>
        <dbReference type="ARBA" id="ARBA00023015"/>
    </source>
</evidence>
<dbReference type="GO" id="GO:0097367">
    <property type="term" value="F:carbohydrate derivative binding"/>
    <property type="evidence" value="ECO:0007669"/>
    <property type="project" value="InterPro"/>
</dbReference>
<feature type="domain" description="HTH rpiR-type" evidence="4">
    <location>
        <begin position="7"/>
        <end position="83"/>
    </location>
</feature>
<evidence type="ECO:0000256" key="2">
    <source>
        <dbReference type="ARBA" id="ARBA00023125"/>
    </source>
</evidence>
<dbReference type="Gene3D" id="3.40.50.10490">
    <property type="entry name" value="Glucose-6-phosphate isomerase like protein, domain 1"/>
    <property type="match status" value="1"/>
</dbReference>
<dbReference type="InterPro" id="IPR001347">
    <property type="entry name" value="SIS_dom"/>
</dbReference>
<keyword evidence="1" id="KW-0805">Transcription regulation</keyword>
<gene>
    <name evidence="6" type="ORF">SAMN05518684_10793</name>
</gene>
<dbReference type="SUPFAM" id="SSF46689">
    <property type="entry name" value="Homeodomain-like"/>
    <property type="match status" value="1"/>
</dbReference>